<keyword evidence="1" id="KW-0732">Signal</keyword>
<keyword evidence="3" id="KW-1185">Reference proteome</keyword>
<reference evidence="2 3" key="2">
    <citation type="submission" date="2018-11" db="EMBL/GenBank/DDBJ databases">
        <authorList>
            <consortium name="Pathogen Informatics"/>
        </authorList>
    </citation>
    <scope>NUCLEOTIDE SEQUENCE [LARGE SCALE GENOMIC DNA]</scope>
</reference>
<dbReference type="AlphaFoldDB" id="A0A0N5D9X4"/>
<feature type="signal peptide" evidence="1">
    <location>
        <begin position="1"/>
        <end position="20"/>
    </location>
</feature>
<sequence length="117" mass="13298">MNSSLITFIISLFITLGVCSVLRQSAKLGQTVELEFGKNVKDIQAAIKNAESASKDREHIVKDGMITQYGQQIYDGRLLFENGTLIIQKITENDPTTYFYYHHNNPRYPMAIDVILQ</sequence>
<dbReference type="OrthoDB" id="5815737at2759"/>
<feature type="chain" id="PRO_5043126778" evidence="1">
    <location>
        <begin position="21"/>
        <end position="117"/>
    </location>
</feature>
<reference evidence="4" key="1">
    <citation type="submission" date="2017-02" db="UniProtKB">
        <authorList>
            <consortium name="WormBaseParasite"/>
        </authorList>
    </citation>
    <scope>IDENTIFICATION</scope>
</reference>
<dbReference type="EMBL" id="UYYF01004922">
    <property type="protein sequence ID" value="VDN07607.1"/>
    <property type="molecule type" value="Genomic_DNA"/>
</dbReference>
<evidence type="ECO:0000313" key="2">
    <source>
        <dbReference type="EMBL" id="VDN07607.1"/>
    </source>
</evidence>
<evidence type="ECO:0000256" key="1">
    <source>
        <dbReference type="SAM" id="SignalP"/>
    </source>
</evidence>
<evidence type="ECO:0000313" key="4">
    <source>
        <dbReference type="WBParaSite" id="TCLT_0000995001-mRNA-1"/>
    </source>
</evidence>
<protein>
    <submittedName>
        <fullName evidence="4">Secreted protein</fullName>
    </submittedName>
</protein>
<proteinExistence type="predicted"/>
<dbReference type="WBParaSite" id="TCLT_0000995001-mRNA-1">
    <property type="protein sequence ID" value="TCLT_0000995001-mRNA-1"/>
    <property type="gene ID" value="TCLT_0000995001"/>
</dbReference>
<dbReference type="OMA" id="YGMERFG"/>
<accession>A0A0N5D9X4</accession>
<name>A0A0N5D9X4_THECL</name>
<dbReference type="Proteomes" id="UP000276776">
    <property type="component" value="Unassembled WGS sequence"/>
</dbReference>
<organism evidence="4">
    <name type="scientific">Thelazia callipaeda</name>
    <name type="common">Oriental eyeworm</name>
    <name type="synonym">Parasitic nematode</name>
    <dbReference type="NCBI Taxonomy" id="103827"/>
    <lineage>
        <taxon>Eukaryota</taxon>
        <taxon>Metazoa</taxon>
        <taxon>Ecdysozoa</taxon>
        <taxon>Nematoda</taxon>
        <taxon>Chromadorea</taxon>
        <taxon>Rhabditida</taxon>
        <taxon>Spirurina</taxon>
        <taxon>Spiruromorpha</taxon>
        <taxon>Thelazioidea</taxon>
        <taxon>Thelaziidae</taxon>
        <taxon>Thelazia</taxon>
    </lineage>
</organism>
<evidence type="ECO:0000313" key="3">
    <source>
        <dbReference type="Proteomes" id="UP000276776"/>
    </source>
</evidence>
<gene>
    <name evidence="2" type="ORF">TCLT_LOCUS9939</name>
</gene>